<evidence type="ECO:0000313" key="6">
    <source>
        <dbReference type="EMBL" id="SCX24324.1"/>
    </source>
</evidence>
<evidence type="ECO:0000313" key="7">
    <source>
        <dbReference type="Proteomes" id="UP000199707"/>
    </source>
</evidence>
<protein>
    <submittedName>
        <fullName evidence="6">Transcriptional regulator, TetR family</fullName>
    </submittedName>
</protein>
<evidence type="ECO:0000259" key="5">
    <source>
        <dbReference type="PROSITE" id="PS50977"/>
    </source>
</evidence>
<dbReference type="GO" id="GO:0003700">
    <property type="term" value="F:DNA-binding transcription factor activity"/>
    <property type="evidence" value="ECO:0007669"/>
    <property type="project" value="TreeGrafter"/>
</dbReference>
<dbReference type="InterPro" id="IPR001647">
    <property type="entry name" value="HTH_TetR"/>
</dbReference>
<dbReference type="SUPFAM" id="SSF48498">
    <property type="entry name" value="Tetracyclin repressor-like, C-terminal domain"/>
    <property type="match status" value="1"/>
</dbReference>
<dbReference type="InterPro" id="IPR009057">
    <property type="entry name" value="Homeodomain-like_sf"/>
</dbReference>
<dbReference type="Pfam" id="PF16859">
    <property type="entry name" value="TetR_C_11"/>
    <property type="match status" value="1"/>
</dbReference>
<dbReference type="STRING" id="1502745.SAMN02799620_03658"/>
<gene>
    <name evidence="6" type="ORF">SAMN02799620_03658</name>
</gene>
<evidence type="ECO:0000256" key="1">
    <source>
        <dbReference type="ARBA" id="ARBA00023015"/>
    </source>
</evidence>
<dbReference type="PROSITE" id="PS50977">
    <property type="entry name" value="HTH_TETR_2"/>
    <property type="match status" value="1"/>
</dbReference>
<dbReference type="InterPro" id="IPR011075">
    <property type="entry name" value="TetR_C"/>
</dbReference>
<dbReference type="PANTHER" id="PTHR30055">
    <property type="entry name" value="HTH-TYPE TRANSCRIPTIONAL REGULATOR RUTR"/>
    <property type="match status" value="1"/>
</dbReference>
<keyword evidence="2 4" id="KW-0238">DNA-binding</keyword>
<dbReference type="Gene3D" id="1.10.357.10">
    <property type="entry name" value="Tetracycline Repressor, domain 2"/>
    <property type="match status" value="1"/>
</dbReference>
<dbReference type="Proteomes" id="UP000199707">
    <property type="component" value="Unassembled WGS sequence"/>
</dbReference>
<dbReference type="GO" id="GO:0000976">
    <property type="term" value="F:transcription cis-regulatory region binding"/>
    <property type="evidence" value="ECO:0007669"/>
    <property type="project" value="TreeGrafter"/>
</dbReference>
<evidence type="ECO:0000256" key="3">
    <source>
        <dbReference type="ARBA" id="ARBA00023163"/>
    </source>
</evidence>
<dbReference type="SUPFAM" id="SSF46689">
    <property type="entry name" value="Homeodomain-like"/>
    <property type="match status" value="1"/>
</dbReference>
<evidence type="ECO:0000256" key="2">
    <source>
        <dbReference type="ARBA" id="ARBA00023125"/>
    </source>
</evidence>
<reference evidence="7" key="1">
    <citation type="submission" date="2016-10" db="EMBL/GenBank/DDBJ databases">
        <authorList>
            <person name="Varghese N."/>
            <person name="Submissions S."/>
        </authorList>
    </citation>
    <scope>NUCLEOTIDE SEQUENCE [LARGE SCALE GENOMIC DNA]</scope>
    <source>
        <strain evidence="7">UNC267MFSha1.1M11</strain>
    </source>
</reference>
<organism evidence="6 7">
    <name type="scientific">Mycolicibacterium fluoranthenivorans</name>
    <dbReference type="NCBI Taxonomy" id="258505"/>
    <lineage>
        <taxon>Bacteria</taxon>
        <taxon>Bacillati</taxon>
        <taxon>Actinomycetota</taxon>
        <taxon>Actinomycetes</taxon>
        <taxon>Mycobacteriales</taxon>
        <taxon>Mycobacteriaceae</taxon>
        <taxon>Mycolicibacterium</taxon>
    </lineage>
</organism>
<dbReference type="EMBL" id="FMUB01000007">
    <property type="protein sequence ID" value="SCX24324.1"/>
    <property type="molecule type" value="Genomic_DNA"/>
</dbReference>
<keyword evidence="1" id="KW-0805">Transcription regulation</keyword>
<name>A0A1G4WJU5_9MYCO</name>
<dbReference type="InterPro" id="IPR036271">
    <property type="entry name" value="Tet_transcr_reg_TetR-rel_C_sf"/>
</dbReference>
<dbReference type="PANTHER" id="PTHR30055:SF226">
    <property type="entry name" value="HTH-TYPE TRANSCRIPTIONAL REGULATOR PKSA"/>
    <property type="match status" value="1"/>
</dbReference>
<feature type="domain" description="HTH tetR-type" evidence="5">
    <location>
        <begin position="10"/>
        <end position="70"/>
    </location>
</feature>
<proteinExistence type="predicted"/>
<keyword evidence="3" id="KW-0804">Transcription</keyword>
<evidence type="ECO:0000256" key="4">
    <source>
        <dbReference type="PROSITE-ProRule" id="PRU00335"/>
    </source>
</evidence>
<dbReference type="AlphaFoldDB" id="A0A1G4WJU5"/>
<dbReference type="PRINTS" id="PR00455">
    <property type="entry name" value="HTHTETR"/>
</dbReference>
<dbReference type="Pfam" id="PF00440">
    <property type="entry name" value="TetR_N"/>
    <property type="match status" value="1"/>
</dbReference>
<accession>A0A1G4WJU5</accession>
<feature type="DNA-binding region" description="H-T-H motif" evidence="4">
    <location>
        <begin position="33"/>
        <end position="52"/>
    </location>
</feature>
<dbReference type="RefSeq" id="WP_090359391.1">
    <property type="nucleotide sequence ID" value="NZ_FMUB01000007.1"/>
</dbReference>
<dbReference type="InterPro" id="IPR023772">
    <property type="entry name" value="DNA-bd_HTH_TetR-type_CS"/>
</dbReference>
<sequence length="195" mass="20659">MGRPIGVRGSETRERIIAAAREVFGEVGYEGATTGEIARRASVTRPALRCYFPSKRAVYDGVLAGASADIAAAVVAAARETTLLEQLAAFMAMIVSDRRRATFFATVVLDSYRHPDLKNRHCAPREDALAFLTAAVGDAGTRGELDDDTDAAAVVEMLYAVMVGASLHGGFADAEVEHTAAVERLRRLLSGGFGG</sequence>
<dbReference type="InterPro" id="IPR050109">
    <property type="entry name" value="HTH-type_TetR-like_transc_reg"/>
</dbReference>
<dbReference type="PROSITE" id="PS01081">
    <property type="entry name" value="HTH_TETR_1"/>
    <property type="match status" value="1"/>
</dbReference>